<dbReference type="Gene3D" id="3.60.15.10">
    <property type="entry name" value="Ribonuclease Z/Hydroxyacylglutathione hydrolase-like"/>
    <property type="match status" value="1"/>
</dbReference>
<accession>A0A7C1BGI9</accession>
<comment type="caution">
    <text evidence="2">The sequence shown here is derived from an EMBL/GenBank/DDBJ whole genome shotgun (WGS) entry which is preliminary data.</text>
</comment>
<dbReference type="InterPro" id="IPR001279">
    <property type="entry name" value="Metallo-B-lactamas"/>
</dbReference>
<dbReference type="HAMAP" id="MF_01406">
    <property type="entry name" value="UPF0282"/>
    <property type="match status" value="1"/>
</dbReference>
<dbReference type="InterPro" id="IPR036866">
    <property type="entry name" value="RibonucZ/Hydroxyglut_hydro"/>
</dbReference>
<dbReference type="EMBL" id="DRBW01000207">
    <property type="protein sequence ID" value="HDM90668.1"/>
    <property type="molecule type" value="Genomic_DNA"/>
</dbReference>
<reference evidence="2" key="1">
    <citation type="journal article" date="2020" name="mSystems">
        <title>Genome- and Community-Level Interaction Insights into Carbon Utilization and Element Cycling Functions of Hydrothermarchaeota in Hydrothermal Sediment.</title>
        <authorList>
            <person name="Zhou Z."/>
            <person name="Liu Y."/>
            <person name="Xu W."/>
            <person name="Pan J."/>
            <person name="Luo Z.H."/>
            <person name="Li M."/>
        </authorList>
    </citation>
    <scope>NUCLEOTIDE SEQUENCE [LARGE SCALE GENOMIC DNA]</scope>
    <source>
        <strain evidence="2">HyVt-237</strain>
    </source>
</reference>
<dbReference type="Pfam" id="PF00753">
    <property type="entry name" value="Lactamase_B"/>
    <property type="match status" value="1"/>
</dbReference>
<dbReference type="PANTHER" id="PTHR43546">
    <property type="entry name" value="UPF0173 METAL-DEPENDENT HYDROLASE MJ1163-RELATED"/>
    <property type="match status" value="1"/>
</dbReference>
<dbReference type="PANTHER" id="PTHR43546:SF4">
    <property type="entry name" value="UPF0282 PROTEIN MJ1629"/>
    <property type="match status" value="1"/>
</dbReference>
<evidence type="ECO:0000259" key="1">
    <source>
        <dbReference type="Pfam" id="PF00753"/>
    </source>
</evidence>
<feature type="domain" description="Metallo-beta-lactamase" evidence="1">
    <location>
        <begin position="38"/>
        <end position="101"/>
    </location>
</feature>
<proteinExistence type="inferred from homology"/>
<name>A0A7C1BGI9_UNCW3</name>
<dbReference type="SUPFAM" id="SSF56281">
    <property type="entry name" value="Metallo-hydrolase/oxidoreductase"/>
    <property type="match status" value="1"/>
</dbReference>
<gene>
    <name evidence="2" type="ORF">ENG67_05655</name>
</gene>
<dbReference type="InterPro" id="IPR050114">
    <property type="entry name" value="UPF0173_UPF0282_UlaG_hydrolase"/>
</dbReference>
<organism evidence="2">
    <name type="scientific">candidate division WOR-3 bacterium</name>
    <dbReference type="NCBI Taxonomy" id="2052148"/>
    <lineage>
        <taxon>Bacteria</taxon>
        <taxon>Bacteria division WOR-3</taxon>
    </lineage>
</organism>
<protein>
    <submittedName>
        <fullName evidence="2">MBL fold metallo-hydrolase</fullName>
    </submittedName>
</protein>
<evidence type="ECO:0000313" key="2">
    <source>
        <dbReference type="EMBL" id="HDM90668.1"/>
    </source>
</evidence>
<sequence>MSDLLSSKYEDAVLHSSPLKIGDIAVKFLWADSLGAKSYSLFVETPDITLLVDPGAASMQPGYPLDEKMKKSLKETALKVIKRFARKARLVAITHYHFDHFTSPEEAPSLYRGKKLLIKDPNRWINASQWKRAREFLSALRRIAGPKVKEKSPSKSAGYLRDPVEGLNSSKLDFGDYNARRQELFSKGRKWLEGLFSLWENNTPQREFSAGKLEVSCADGRTFSFGGTKISFSPPLFHGIEYDRTGWVIALIIERGGYRVLYTSDLQGPQIEDYADWIIEEKPDLLIADGPPTYLLGFMMNRINFERSIRNMCRILRELEGKRVIYDHHLYRDKRYRERMEPLRRCLGKPLPPSVAEFLGLKPLIDTLRVNSTG</sequence>
<dbReference type="InterPro" id="IPR014426">
    <property type="entry name" value="UPF0282_hydrls"/>
</dbReference>
<dbReference type="Proteomes" id="UP000885931">
    <property type="component" value="Unassembled WGS sequence"/>
</dbReference>
<dbReference type="AlphaFoldDB" id="A0A7C1BGI9"/>